<evidence type="ECO:0000313" key="2">
    <source>
        <dbReference type="EMBL" id="CAE0274603.1"/>
    </source>
</evidence>
<name>A0A7S3M097_9STRA</name>
<organism evidence="2">
    <name type="scientific">Spumella elongata</name>
    <dbReference type="NCBI Taxonomy" id="89044"/>
    <lineage>
        <taxon>Eukaryota</taxon>
        <taxon>Sar</taxon>
        <taxon>Stramenopiles</taxon>
        <taxon>Ochrophyta</taxon>
        <taxon>Chrysophyceae</taxon>
        <taxon>Chromulinales</taxon>
        <taxon>Chromulinaceae</taxon>
        <taxon>Spumella</taxon>
    </lineage>
</organism>
<dbReference type="EMBL" id="HBIC01006571">
    <property type="protein sequence ID" value="CAE0274603.1"/>
    <property type="molecule type" value="Transcribed_RNA"/>
</dbReference>
<reference evidence="2" key="1">
    <citation type="submission" date="2021-01" db="EMBL/GenBank/DDBJ databases">
        <authorList>
            <person name="Corre E."/>
            <person name="Pelletier E."/>
            <person name="Niang G."/>
            <person name="Scheremetjew M."/>
            <person name="Finn R."/>
            <person name="Kale V."/>
            <person name="Holt S."/>
            <person name="Cochrane G."/>
            <person name="Meng A."/>
            <person name="Brown T."/>
            <person name="Cohen L."/>
        </authorList>
    </citation>
    <scope>NUCLEOTIDE SEQUENCE</scope>
    <source>
        <strain evidence="2">CCAP 955/1</strain>
    </source>
</reference>
<feature type="region of interest" description="Disordered" evidence="1">
    <location>
        <begin position="244"/>
        <end position="271"/>
    </location>
</feature>
<protein>
    <submittedName>
        <fullName evidence="2">Uncharacterized protein</fullName>
    </submittedName>
</protein>
<sequence length="301" mass="32761">MLLRRSFLLVRTKLTSVPRCQQLRSIRIPGAAGREVPKAVKMNQRVNVQEPMSETKVRKAFNFGRKYGPTLFKVVSATIANGPKVLFGLLVCGSVGCLYYLKNYYGIQYDNFKSGVSDKLKGAKNKVSESLDSLKASANAARERAGQSVDSACDTVRGSYEKVTGTLNDMNPIPAIAERSCAANDKIVKSTEHVADKVSELKGRWSSTADSADKPLEPSVPLSEKLNALKQKAVDKLPSFGRKPVDEVMTGNPGIQADKVDETLTDDTAVGKGDKVQEGIASKVADIKDKWFNRSKDSGEK</sequence>
<dbReference type="AlphaFoldDB" id="A0A7S3M097"/>
<accession>A0A7S3M097</accession>
<proteinExistence type="predicted"/>
<evidence type="ECO:0000256" key="1">
    <source>
        <dbReference type="SAM" id="MobiDB-lite"/>
    </source>
</evidence>
<gene>
    <name evidence="2" type="ORF">SELO1098_LOCUS3430</name>
</gene>